<dbReference type="SMART" id="SM00471">
    <property type="entry name" value="HDc"/>
    <property type="match status" value="1"/>
</dbReference>
<dbReference type="Proteomes" id="UP000598633">
    <property type="component" value="Unassembled WGS sequence"/>
</dbReference>
<comment type="caution">
    <text evidence="9">The sequence shown here is derived from an EMBL/GenBank/DDBJ whole genome shotgun (WGS) entry which is preliminary data.</text>
</comment>
<evidence type="ECO:0000256" key="5">
    <source>
        <dbReference type="ARBA" id="ARBA00012964"/>
    </source>
</evidence>
<dbReference type="EMBL" id="JACXWA010000071">
    <property type="protein sequence ID" value="MBD3870604.1"/>
    <property type="molecule type" value="Genomic_DNA"/>
</dbReference>
<dbReference type="EC" id="3.1.3.89" evidence="5"/>
<dbReference type="InterPro" id="IPR039356">
    <property type="entry name" value="YfbR/HDDC2"/>
</dbReference>
<evidence type="ECO:0000256" key="6">
    <source>
        <dbReference type="ARBA" id="ARBA00022723"/>
    </source>
</evidence>
<dbReference type="GO" id="GO:0002953">
    <property type="term" value="F:5'-deoxynucleotidase activity"/>
    <property type="evidence" value="ECO:0007669"/>
    <property type="project" value="UniProtKB-EC"/>
</dbReference>
<dbReference type="GO" id="GO:0046872">
    <property type="term" value="F:metal ion binding"/>
    <property type="evidence" value="ECO:0007669"/>
    <property type="project" value="UniProtKB-KW"/>
</dbReference>
<dbReference type="Gene3D" id="1.10.3210.10">
    <property type="entry name" value="Hypothetical protein af1432"/>
    <property type="match status" value="1"/>
</dbReference>
<evidence type="ECO:0000256" key="2">
    <source>
        <dbReference type="ARBA" id="ARBA00001936"/>
    </source>
</evidence>
<sequence>MLKRTPRSGWQFLGTGSESVAEHVYRTTMIAFVLARLDGTVDTEKVLRLALAHDLPEARTGDLNYVNQKYVTADEERAADDMARGLPFGEELRELMAEYREEASPEAVLVHDADQLEMLLELKEKLDSGCQAAGDWTPFLLRRLRTDTAKELAEKILAGDSASWWFDRDSEWWVRGGKG</sequence>
<dbReference type="GO" id="GO:0005737">
    <property type="term" value="C:cytoplasm"/>
    <property type="evidence" value="ECO:0007669"/>
    <property type="project" value="TreeGrafter"/>
</dbReference>
<evidence type="ECO:0000313" key="9">
    <source>
        <dbReference type="EMBL" id="MBD3870604.1"/>
    </source>
</evidence>
<evidence type="ECO:0000256" key="7">
    <source>
        <dbReference type="ARBA" id="ARBA00022801"/>
    </source>
</evidence>
<dbReference type="InterPro" id="IPR003607">
    <property type="entry name" value="HD/PDEase_dom"/>
</dbReference>
<organism evidence="9 10">
    <name type="scientific">Candidatus Sulfomarinibacter kjeldsenii</name>
    <dbReference type="NCBI Taxonomy" id="2885994"/>
    <lineage>
        <taxon>Bacteria</taxon>
        <taxon>Pseudomonadati</taxon>
        <taxon>Acidobacteriota</taxon>
        <taxon>Thermoanaerobaculia</taxon>
        <taxon>Thermoanaerobaculales</taxon>
        <taxon>Candidatus Sulfomarinibacteraceae</taxon>
        <taxon>Candidatus Sulfomarinibacter</taxon>
    </lineage>
</organism>
<dbReference type="SUPFAM" id="SSF109604">
    <property type="entry name" value="HD-domain/PDEase-like"/>
    <property type="match status" value="1"/>
</dbReference>
<keyword evidence="7" id="KW-0378">Hydrolase</keyword>
<protein>
    <recommendedName>
        <fullName evidence="5">5'-deoxynucleotidase</fullName>
        <ecNumber evidence="5">3.1.3.89</ecNumber>
    </recommendedName>
</protein>
<dbReference type="Pfam" id="PF13023">
    <property type="entry name" value="HD_3"/>
    <property type="match status" value="1"/>
</dbReference>
<comment type="cofactor">
    <cofactor evidence="3">
        <name>Co(2+)</name>
        <dbReference type="ChEBI" id="CHEBI:48828"/>
    </cofactor>
</comment>
<comment type="subunit">
    <text evidence="4">Homodimer.</text>
</comment>
<evidence type="ECO:0000259" key="8">
    <source>
        <dbReference type="SMART" id="SM00471"/>
    </source>
</evidence>
<keyword evidence="6" id="KW-0479">Metal-binding</keyword>
<comment type="cofactor">
    <cofactor evidence="2">
        <name>Mn(2+)</name>
        <dbReference type="ChEBI" id="CHEBI:29035"/>
    </cofactor>
</comment>
<dbReference type="PANTHER" id="PTHR11845:SF13">
    <property type="entry name" value="5'-DEOXYNUCLEOTIDASE HDDC2"/>
    <property type="match status" value="1"/>
</dbReference>
<feature type="domain" description="HD/PDEase" evidence="8">
    <location>
        <begin position="16"/>
        <end position="128"/>
    </location>
</feature>
<comment type="catalytic activity">
    <reaction evidence="1">
        <text>a 2'-deoxyribonucleoside 5'-phosphate + H2O = a 2'-deoxyribonucleoside + phosphate</text>
        <dbReference type="Rhea" id="RHEA:36167"/>
        <dbReference type="ChEBI" id="CHEBI:15377"/>
        <dbReference type="ChEBI" id="CHEBI:18274"/>
        <dbReference type="ChEBI" id="CHEBI:43474"/>
        <dbReference type="ChEBI" id="CHEBI:65317"/>
        <dbReference type="EC" id="3.1.3.89"/>
    </reaction>
</comment>
<reference evidence="9 10" key="1">
    <citation type="submission" date="2020-08" db="EMBL/GenBank/DDBJ databases">
        <title>Acidobacteriota in marine sediments use diverse sulfur dissimilation pathways.</title>
        <authorList>
            <person name="Wasmund K."/>
        </authorList>
    </citation>
    <scope>NUCLEOTIDE SEQUENCE [LARGE SCALE GENOMIC DNA]</scope>
    <source>
        <strain evidence="9">MAG AM3-A</strain>
    </source>
</reference>
<dbReference type="PANTHER" id="PTHR11845">
    <property type="entry name" value="5'-DEOXYNUCLEOTIDASE HDDC2"/>
    <property type="match status" value="1"/>
</dbReference>
<evidence type="ECO:0000256" key="3">
    <source>
        <dbReference type="ARBA" id="ARBA00001941"/>
    </source>
</evidence>
<name>A0A8J7CGB2_9BACT</name>
<dbReference type="InterPro" id="IPR006674">
    <property type="entry name" value="HD_domain"/>
</dbReference>
<gene>
    <name evidence="9" type="ORF">IFJ97_04520</name>
</gene>
<dbReference type="AlphaFoldDB" id="A0A8J7CGB2"/>
<proteinExistence type="predicted"/>
<evidence type="ECO:0000256" key="1">
    <source>
        <dbReference type="ARBA" id="ARBA00001638"/>
    </source>
</evidence>
<evidence type="ECO:0000256" key="4">
    <source>
        <dbReference type="ARBA" id="ARBA00011738"/>
    </source>
</evidence>
<accession>A0A8J7CGB2</accession>
<evidence type="ECO:0000313" key="10">
    <source>
        <dbReference type="Proteomes" id="UP000598633"/>
    </source>
</evidence>